<evidence type="ECO:0000256" key="1">
    <source>
        <dbReference type="ARBA" id="ARBA00008894"/>
    </source>
</evidence>
<evidence type="ECO:0000256" key="4">
    <source>
        <dbReference type="ARBA" id="ARBA00022741"/>
    </source>
</evidence>
<keyword evidence="4" id="KW-0547">Nucleotide-binding</keyword>
<keyword evidence="3" id="KW-0677">Repeat</keyword>
<proteinExistence type="inferred from homology"/>
<evidence type="ECO:0000313" key="8">
    <source>
        <dbReference type="EMBL" id="KAH0467274.1"/>
    </source>
</evidence>
<dbReference type="PANTHER" id="PTHR36766">
    <property type="entry name" value="PLANT BROAD-SPECTRUM MILDEW RESISTANCE PROTEIN RPW8"/>
    <property type="match status" value="1"/>
</dbReference>
<feature type="domain" description="Disease resistance N-terminal" evidence="7">
    <location>
        <begin position="249"/>
        <end position="334"/>
    </location>
</feature>
<keyword evidence="9" id="KW-1185">Reference proteome</keyword>
<dbReference type="InterPro" id="IPR041118">
    <property type="entry name" value="Rx_N"/>
</dbReference>
<dbReference type="Pfam" id="PF18052">
    <property type="entry name" value="Rx_N"/>
    <property type="match status" value="1"/>
</dbReference>
<comment type="caution">
    <text evidence="8">The sequence shown here is derived from an EMBL/GenBank/DDBJ whole genome shotgun (WGS) entry which is preliminary data.</text>
</comment>
<keyword evidence="6" id="KW-0067">ATP-binding</keyword>
<evidence type="ECO:0000256" key="5">
    <source>
        <dbReference type="ARBA" id="ARBA00022821"/>
    </source>
</evidence>
<comment type="similarity">
    <text evidence="1">Belongs to the disease resistance NB-LRR family.</text>
</comment>
<dbReference type="Gene3D" id="3.80.10.10">
    <property type="entry name" value="Ribonuclease Inhibitor"/>
    <property type="match status" value="1"/>
</dbReference>
<evidence type="ECO:0000256" key="3">
    <source>
        <dbReference type="ARBA" id="ARBA00022737"/>
    </source>
</evidence>
<dbReference type="PANTHER" id="PTHR36766:SF30">
    <property type="entry name" value="TIR-NBS TYPE DISEASE RESISTANCE PROTEIN-RELATED"/>
    <property type="match status" value="1"/>
</dbReference>
<evidence type="ECO:0000256" key="2">
    <source>
        <dbReference type="ARBA" id="ARBA00022614"/>
    </source>
</evidence>
<organism evidence="8 9">
    <name type="scientific">Dendrobium chrysotoxum</name>
    <name type="common">Orchid</name>
    <dbReference type="NCBI Taxonomy" id="161865"/>
    <lineage>
        <taxon>Eukaryota</taxon>
        <taxon>Viridiplantae</taxon>
        <taxon>Streptophyta</taxon>
        <taxon>Embryophyta</taxon>
        <taxon>Tracheophyta</taxon>
        <taxon>Spermatophyta</taxon>
        <taxon>Magnoliopsida</taxon>
        <taxon>Liliopsida</taxon>
        <taxon>Asparagales</taxon>
        <taxon>Orchidaceae</taxon>
        <taxon>Epidendroideae</taxon>
        <taxon>Malaxideae</taxon>
        <taxon>Dendrobiinae</taxon>
        <taxon>Dendrobium</taxon>
    </lineage>
</organism>
<dbReference type="InterPro" id="IPR032675">
    <property type="entry name" value="LRR_dom_sf"/>
</dbReference>
<evidence type="ECO:0000259" key="7">
    <source>
        <dbReference type="Pfam" id="PF18052"/>
    </source>
</evidence>
<protein>
    <recommendedName>
        <fullName evidence="7">Disease resistance N-terminal domain-containing protein</fullName>
    </recommendedName>
</protein>
<reference evidence="8 9" key="1">
    <citation type="journal article" date="2021" name="Hortic Res">
        <title>Chromosome-scale assembly of the Dendrobium chrysotoxum genome enhances the understanding of orchid evolution.</title>
        <authorList>
            <person name="Zhang Y."/>
            <person name="Zhang G.Q."/>
            <person name="Zhang D."/>
            <person name="Liu X.D."/>
            <person name="Xu X.Y."/>
            <person name="Sun W.H."/>
            <person name="Yu X."/>
            <person name="Zhu X."/>
            <person name="Wang Z.W."/>
            <person name="Zhao X."/>
            <person name="Zhong W.Y."/>
            <person name="Chen H."/>
            <person name="Yin W.L."/>
            <person name="Huang T."/>
            <person name="Niu S.C."/>
            <person name="Liu Z.J."/>
        </authorList>
    </citation>
    <scope>NUCLEOTIDE SEQUENCE [LARGE SCALE GENOMIC DNA]</scope>
    <source>
        <strain evidence="8">Lindl</strain>
    </source>
</reference>
<gene>
    <name evidence="8" type="ORF">IEQ34_004512</name>
</gene>
<dbReference type="SUPFAM" id="SSF52058">
    <property type="entry name" value="L domain-like"/>
    <property type="match status" value="1"/>
</dbReference>
<evidence type="ECO:0000256" key="6">
    <source>
        <dbReference type="ARBA" id="ARBA00022840"/>
    </source>
</evidence>
<name>A0AAV7HGR7_DENCH</name>
<keyword evidence="5" id="KW-0611">Plant defense</keyword>
<dbReference type="AlphaFoldDB" id="A0AAV7HGR7"/>
<dbReference type="GO" id="GO:0005524">
    <property type="term" value="F:ATP binding"/>
    <property type="evidence" value="ECO:0007669"/>
    <property type="project" value="UniProtKB-KW"/>
</dbReference>
<keyword evidence="2" id="KW-0433">Leucine-rich repeat</keyword>
<dbReference type="Proteomes" id="UP000775213">
    <property type="component" value="Unassembled WGS sequence"/>
</dbReference>
<dbReference type="EMBL" id="JAGFBR010000005">
    <property type="protein sequence ID" value="KAH0467274.1"/>
    <property type="molecule type" value="Genomic_DNA"/>
</dbReference>
<sequence length="393" mass="45728">MLWMRQMMCWMTSTYQVCSIMKSIEKRLAERALKFDPNLKKLEAVVQKLDKLLDGVANFLDLVKDAKPEHQLELFRCPRLKELPYMPSKLKSLKIKNTGWKTLNCCSISNSIPLEKVKVFECPNIISLFFADEKARLAVLTHLTIENCPKLISLGEMPTTNNCHLLLSDLRISDPLVLLMEPLRSIGSLKELSIENNDELVSFPNEAEQWFMKVRSSLSHLEFYSIKSLQSLPSSLESLDSLQTLYIHKLISVGLRYLKDQKHTKEELEKLKEILPQIQAVVHFASSQEKITEEYPALNKWLWQLRDAIDDADDVLDELEYMELEKQLTKNKKLRRVRSIMKSMKKRLVKIGEHALKIDPNLKRLEEAVRKLYRVSTNVDSFLYLVKDAKQEH</sequence>
<dbReference type="GO" id="GO:0006952">
    <property type="term" value="P:defense response"/>
    <property type="evidence" value="ECO:0007669"/>
    <property type="project" value="UniProtKB-KW"/>
</dbReference>
<dbReference type="Gene3D" id="1.20.5.4130">
    <property type="match status" value="1"/>
</dbReference>
<accession>A0AAV7HGR7</accession>
<evidence type="ECO:0000313" key="9">
    <source>
        <dbReference type="Proteomes" id="UP000775213"/>
    </source>
</evidence>